<dbReference type="SUPFAM" id="SSF50199">
    <property type="entry name" value="Staphylococcal nuclease"/>
    <property type="match status" value="1"/>
</dbReference>
<feature type="domain" description="TNase-like" evidence="1">
    <location>
        <begin position="16"/>
        <end position="114"/>
    </location>
</feature>
<gene>
    <name evidence="2" type="ORF">B0I00_3151</name>
</gene>
<dbReference type="Pfam" id="PF00565">
    <property type="entry name" value="SNase"/>
    <property type="match status" value="1"/>
</dbReference>
<dbReference type="EMBL" id="PHUF01000006">
    <property type="protein sequence ID" value="PKB13710.1"/>
    <property type="molecule type" value="Genomic_DNA"/>
</dbReference>
<dbReference type="OrthoDB" id="9805504at2"/>
<accession>A0A2N0H487</accession>
<proteinExistence type="predicted"/>
<evidence type="ECO:0000259" key="1">
    <source>
        <dbReference type="PROSITE" id="PS50830"/>
    </source>
</evidence>
<evidence type="ECO:0000313" key="3">
    <source>
        <dbReference type="Proteomes" id="UP000232587"/>
    </source>
</evidence>
<protein>
    <submittedName>
        <fullName evidence="2">Nuclease-like protein</fullName>
    </submittedName>
</protein>
<dbReference type="PROSITE" id="PS50830">
    <property type="entry name" value="TNASE_3"/>
    <property type="match status" value="1"/>
</dbReference>
<dbReference type="InterPro" id="IPR016071">
    <property type="entry name" value="Staphylococal_nuclease_OB-fold"/>
</dbReference>
<dbReference type="InterPro" id="IPR035437">
    <property type="entry name" value="SNase_OB-fold_sf"/>
</dbReference>
<dbReference type="RefSeq" id="WP_100868330.1">
    <property type="nucleotide sequence ID" value="NZ_PHUF01000006.1"/>
</dbReference>
<name>A0A2N0H487_9SPHN</name>
<evidence type="ECO:0000313" key="2">
    <source>
        <dbReference type="EMBL" id="PKB13710.1"/>
    </source>
</evidence>
<comment type="caution">
    <text evidence="2">The sequence shown here is derived from an EMBL/GenBank/DDBJ whole genome shotgun (WGS) entry which is preliminary data.</text>
</comment>
<dbReference type="Proteomes" id="UP000232587">
    <property type="component" value="Unassembled WGS sequence"/>
</dbReference>
<organism evidence="2 3">
    <name type="scientific">Novosphingobium kunmingense</name>
    <dbReference type="NCBI Taxonomy" id="1211806"/>
    <lineage>
        <taxon>Bacteria</taxon>
        <taxon>Pseudomonadati</taxon>
        <taxon>Pseudomonadota</taxon>
        <taxon>Alphaproteobacteria</taxon>
        <taxon>Sphingomonadales</taxon>
        <taxon>Sphingomonadaceae</taxon>
        <taxon>Novosphingobium</taxon>
    </lineage>
</organism>
<dbReference type="Gene3D" id="2.40.50.90">
    <property type="match status" value="1"/>
</dbReference>
<keyword evidence="3" id="KW-1185">Reference proteome</keyword>
<sequence>MPVVLAAAVLCLSPSVHDGDTIRCGRERVRISNIDAPELPDSPKCQDRRRSYAWCDFAAGEASRVALVRLLSRGRVMIERLGTDPYGRTLATVSVNGVDAGDYFISQGLARPWR</sequence>
<dbReference type="AlphaFoldDB" id="A0A2N0H487"/>
<reference evidence="2 3" key="1">
    <citation type="submission" date="2017-11" db="EMBL/GenBank/DDBJ databases">
        <title>Genomic Encyclopedia of Type Strains, Phase III (KMG-III): the genomes of soil and plant-associated and newly described type strains.</title>
        <authorList>
            <person name="Whitman W."/>
        </authorList>
    </citation>
    <scope>NUCLEOTIDE SEQUENCE [LARGE SCALE GENOMIC DNA]</scope>
    <source>
        <strain evidence="2 3">CGMCC 1.12274</strain>
    </source>
</reference>